<dbReference type="Pfam" id="PF24883">
    <property type="entry name" value="NPHP3_N"/>
    <property type="match status" value="1"/>
</dbReference>
<dbReference type="OrthoDB" id="5967843at2759"/>
<evidence type="ECO:0000313" key="4">
    <source>
        <dbReference type="Proteomes" id="UP000001861"/>
    </source>
</evidence>
<sequence length="868" mass="97944">MPLFENSHHFTINGGTFNDFSQSHGLEPLVYLERYAATGATHDSADRFPPPRCHAETRIRVLDRITTWAARPRAERPKSTFWLHGPVGMGKTTIAQTVAEELDAMDLLGASFFFSRADPNRDKAAKFVASLALQLALSIPQLKPHIEEAVVKNPTVLTKALPIQLKKLIVEPFRKIPPLEEDKTVLIDGLDECDGVPDKEEEQFLVLELIQTLQQANLPLIFFLTSRPESWIEEAFDELTALSSSTERFDLFQSSENDADVERFLRDNFYRILTSPKHRFAMSKVKRPWPSEETIRTIVRDACGQFAYVDTIIRFIDDPYSSPVEQLDIVLRGTTGSHLQAPLQRLDTLYRQILEACPKREEMLCALGCLDAMGGALPTMKQVDAFQLYDTAVVRREGAMARSLRALHAVVRMPAPECNLEGVETVESDATSTASDVLTLQTRFYHNSFQQFIRSSTRAGAFHCDFDWFVLFVSQRCLAFLSRTSTPDQEPDSVYYNASRLWPYSWYKLKTVPFKPDTDVLFRQFIAALLSRDTSIEFVRHGNSTPGDGPRFMGNILQLGFEDFPFSWQYWSIQRPPRLAQCISHLQAGYDSVIGGALSKMDPGDLEYLKQLVEVIYTWSHRPPYPLSMECRRESISSNDPLDSLYFRDVSVRRFLHSNGLPTPLVASLWFLENAMVWSDADAWTPVIVYSLFNTEFHSFTASSFRSEKHGLYIATEERISAFCNYVWSLVADEIVPADQKMPWSALSPITIDLTPTDITFLNNPSAFVSAMLRSNAGEGGADPVGSLYFANLKITIAVNQCLIKGNVSMALAILDFADVIEQEAMRLTSGDDSAVNHWPVSNGFFKDMYDALRRDPASILDTLCSKS</sequence>
<protein>
    <submittedName>
        <fullName evidence="3">NWD2</fullName>
    </submittedName>
</protein>
<feature type="domain" description="Nephrocystin 3-like N-terminal" evidence="2">
    <location>
        <begin position="66"/>
        <end position="227"/>
    </location>
</feature>
<keyword evidence="1" id="KW-0677">Repeat</keyword>
<dbReference type="EMBL" id="AACS02000004">
    <property type="protein sequence ID" value="EAU81701.2"/>
    <property type="molecule type" value="Genomic_DNA"/>
</dbReference>
<dbReference type="InterPro" id="IPR056884">
    <property type="entry name" value="NPHP3-like_N"/>
</dbReference>
<gene>
    <name evidence="3" type="ORF">CC1G_02717</name>
</gene>
<dbReference type="STRING" id="240176.A8PBR8"/>
<evidence type="ECO:0000313" key="3">
    <source>
        <dbReference type="EMBL" id="EAU81701.2"/>
    </source>
</evidence>
<dbReference type="VEuPathDB" id="FungiDB:CC1G_02717"/>
<dbReference type="KEGG" id="cci:CC1G_02717"/>
<dbReference type="Gene3D" id="3.40.50.300">
    <property type="entry name" value="P-loop containing nucleotide triphosphate hydrolases"/>
    <property type="match status" value="1"/>
</dbReference>
<organism evidence="3 4">
    <name type="scientific">Coprinopsis cinerea (strain Okayama-7 / 130 / ATCC MYA-4618 / FGSC 9003)</name>
    <name type="common">Inky cap fungus</name>
    <name type="synonym">Hormographiella aspergillata</name>
    <dbReference type="NCBI Taxonomy" id="240176"/>
    <lineage>
        <taxon>Eukaryota</taxon>
        <taxon>Fungi</taxon>
        <taxon>Dikarya</taxon>
        <taxon>Basidiomycota</taxon>
        <taxon>Agaricomycotina</taxon>
        <taxon>Agaricomycetes</taxon>
        <taxon>Agaricomycetidae</taxon>
        <taxon>Agaricales</taxon>
        <taxon>Agaricineae</taxon>
        <taxon>Psathyrellaceae</taxon>
        <taxon>Coprinopsis</taxon>
    </lineage>
</organism>
<dbReference type="AlphaFoldDB" id="A8PBR8"/>
<evidence type="ECO:0000259" key="2">
    <source>
        <dbReference type="Pfam" id="PF24883"/>
    </source>
</evidence>
<dbReference type="HOGENOM" id="CLU_334633_0_0_1"/>
<keyword evidence="4" id="KW-1185">Reference proteome</keyword>
<dbReference type="Proteomes" id="UP000001861">
    <property type="component" value="Unassembled WGS sequence"/>
</dbReference>
<dbReference type="GeneID" id="6016887"/>
<dbReference type="InterPro" id="IPR027417">
    <property type="entry name" value="P-loop_NTPase"/>
</dbReference>
<reference evidence="3 4" key="1">
    <citation type="journal article" date="2010" name="Proc. Natl. Acad. Sci. U.S.A.">
        <title>Insights into evolution of multicellular fungi from the assembled chromosomes of the mushroom Coprinopsis cinerea (Coprinus cinereus).</title>
        <authorList>
            <person name="Stajich J.E."/>
            <person name="Wilke S.K."/>
            <person name="Ahren D."/>
            <person name="Au C.H."/>
            <person name="Birren B.W."/>
            <person name="Borodovsky M."/>
            <person name="Burns C."/>
            <person name="Canback B."/>
            <person name="Casselton L.A."/>
            <person name="Cheng C.K."/>
            <person name="Deng J."/>
            <person name="Dietrich F.S."/>
            <person name="Fargo D.C."/>
            <person name="Farman M.L."/>
            <person name="Gathman A.C."/>
            <person name="Goldberg J."/>
            <person name="Guigo R."/>
            <person name="Hoegger P.J."/>
            <person name="Hooker J.B."/>
            <person name="Huggins A."/>
            <person name="James T.Y."/>
            <person name="Kamada T."/>
            <person name="Kilaru S."/>
            <person name="Kodira C."/>
            <person name="Kues U."/>
            <person name="Kupfer D."/>
            <person name="Kwan H.S."/>
            <person name="Lomsadze A."/>
            <person name="Li W."/>
            <person name="Lilly W.W."/>
            <person name="Ma L.J."/>
            <person name="Mackey A.J."/>
            <person name="Manning G."/>
            <person name="Martin F."/>
            <person name="Muraguchi H."/>
            <person name="Natvig D.O."/>
            <person name="Palmerini H."/>
            <person name="Ramesh M.A."/>
            <person name="Rehmeyer C.J."/>
            <person name="Roe B.A."/>
            <person name="Shenoy N."/>
            <person name="Stanke M."/>
            <person name="Ter-Hovhannisyan V."/>
            <person name="Tunlid A."/>
            <person name="Velagapudi R."/>
            <person name="Vision T.J."/>
            <person name="Zeng Q."/>
            <person name="Zolan M.E."/>
            <person name="Pukkila P.J."/>
        </authorList>
    </citation>
    <scope>NUCLEOTIDE SEQUENCE [LARGE SCALE GENOMIC DNA]</scope>
    <source>
        <strain evidence="4">Okayama-7 / 130 / ATCC MYA-4618 / FGSC 9003</strain>
    </source>
</reference>
<dbReference type="PANTHER" id="PTHR10039:SF17">
    <property type="entry name" value="FUNGAL STAND N-TERMINAL GOODBYE DOMAIN-CONTAINING PROTEIN-RELATED"/>
    <property type="match status" value="1"/>
</dbReference>
<dbReference type="InParanoid" id="A8PBR8"/>
<dbReference type="eggNOG" id="ENOG502S7Z6">
    <property type="taxonomic scope" value="Eukaryota"/>
</dbReference>
<dbReference type="RefSeq" id="XP_001840254.2">
    <property type="nucleotide sequence ID" value="XM_001840202.2"/>
</dbReference>
<proteinExistence type="predicted"/>
<evidence type="ECO:0000256" key="1">
    <source>
        <dbReference type="ARBA" id="ARBA00022737"/>
    </source>
</evidence>
<dbReference type="PANTHER" id="PTHR10039">
    <property type="entry name" value="AMELOGENIN"/>
    <property type="match status" value="1"/>
</dbReference>
<dbReference type="SUPFAM" id="SSF52540">
    <property type="entry name" value="P-loop containing nucleoside triphosphate hydrolases"/>
    <property type="match status" value="1"/>
</dbReference>
<accession>A8PBR8</accession>
<comment type="caution">
    <text evidence="3">The sequence shown here is derived from an EMBL/GenBank/DDBJ whole genome shotgun (WGS) entry which is preliminary data.</text>
</comment>
<name>A8PBR8_COPC7</name>